<dbReference type="AlphaFoldDB" id="A0A699HNU4"/>
<dbReference type="EMBL" id="BKCJ010187984">
    <property type="protein sequence ID" value="GEY54901.1"/>
    <property type="molecule type" value="Genomic_DNA"/>
</dbReference>
<name>A0A699HNU4_TANCI</name>
<feature type="region of interest" description="Disordered" evidence="1">
    <location>
        <begin position="137"/>
        <end position="156"/>
    </location>
</feature>
<accession>A0A699HNU4</accession>
<feature type="region of interest" description="Disordered" evidence="1">
    <location>
        <begin position="43"/>
        <end position="106"/>
    </location>
</feature>
<comment type="caution">
    <text evidence="2">The sequence shown here is derived from an EMBL/GenBank/DDBJ whole genome shotgun (WGS) entry which is preliminary data.</text>
</comment>
<sequence>MERNKSIYRSDEQKNLYKALDDAYESEKLILDTYGDTVMIKRCRDDQDKDEEPSAGSNWGSKRKRAGKEPESTSEPKEKTSKSASKSKEGSKSHQEHTGKSTQVEEPIHIDEELEEPAHQEFDTGFTKEQPVDEITQHPDWFKKPSKPATPDHDWNKTLLAQHGPESSRDVYSKRRIIVVTKLQIVEWHNYKHLDWITIRRDDDKLRGEDLQLGIESYQKKLNLIKPDTYRSDLKRREAYTAYSNPRGFIYQNKDKKNRLMHIDELHKFSDGTLNDVRTTLDDCLKIIQMKYLPQTNWRQSDRDKAGAMI</sequence>
<evidence type="ECO:0000256" key="1">
    <source>
        <dbReference type="SAM" id="MobiDB-lite"/>
    </source>
</evidence>
<protein>
    <submittedName>
        <fullName evidence="2">Uncharacterized protein</fullName>
    </submittedName>
</protein>
<organism evidence="2">
    <name type="scientific">Tanacetum cinerariifolium</name>
    <name type="common">Dalmatian daisy</name>
    <name type="synonym">Chrysanthemum cinerariifolium</name>
    <dbReference type="NCBI Taxonomy" id="118510"/>
    <lineage>
        <taxon>Eukaryota</taxon>
        <taxon>Viridiplantae</taxon>
        <taxon>Streptophyta</taxon>
        <taxon>Embryophyta</taxon>
        <taxon>Tracheophyta</taxon>
        <taxon>Spermatophyta</taxon>
        <taxon>Magnoliopsida</taxon>
        <taxon>eudicotyledons</taxon>
        <taxon>Gunneridae</taxon>
        <taxon>Pentapetalae</taxon>
        <taxon>asterids</taxon>
        <taxon>campanulids</taxon>
        <taxon>Asterales</taxon>
        <taxon>Asteraceae</taxon>
        <taxon>Asteroideae</taxon>
        <taxon>Anthemideae</taxon>
        <taxon>Anthemidinae</taxon>
        <taxon>Tanacetum</taxon>
    </lineage>
</organism>
<gene>
    <name evidence="2" type="ORF">Tci_426875</name>
</gene>
<reference evidence="2" key="1">
    <citation type="journal article" date="2019" name="Sci. Rep.">
        <title>Draft genome of Tanacetum cinerariifolium, the natural source of mosquito coil.</title>
        <authorList>
            <person name="Yamashiro T."/>
            <person name="Shiraishi A."/>
            <person name="Satake H."/>
            <person name="Nakayama K."/>
        </authorList>
    </citation>
    <scope>NUCLEOTIDE SEQUENCE</scope>
</reference>
<evidence type="ECO:0000313" key="2">
    <source>
        <dbReference type="EMBL" id="GEY54901.1"/>
    </source>
</evidence>
<feature type="compositionally biased region" description="Basic and acidic residues" evidence="1">
    <location>
        <begin position="67"/>
        <end position="99"/>
    </location>
</feature>
<proteinExistence type="predicted"/>